<evidence type="ECO:0000313" key="1">
    <source>
        <dbReference type="EMBL" id="DAF42914.1"/>
    </source>
</evidence>
<name>A0A8S5RWV5_9CAUD</name>
<accession>A0A8S5RWV5</accession>
<protein>
    <submittedName>
        <fullName evidence="1">Uncharacterized protein</fullName>
    </submittedName>
</protein>
<proteinExistence type="predicted"/>
<dbReference type="EMBL" id="BK032497">
    <property type="protein sequence ID" value="DAF42914.1"/>
    <property type="molecule type" value="Genomic_DNA"/>
</dbReference>
<reference evidence="1" key="1">
    <citation type="journal article" date="2021" name="Proc. Natl. Acad. Sci. U.S.A.">
        <title>A Catalog of Tens of Thousands of Viruses from Human Metagenomes Reveals Hidden Associations with Chronic Diseases.</title>
        <authorList>
            <person name="Tisza M.J."/>
            <person name="Buck C.B."/>
        </authorList>
    </citation>
    <scope>NUCLEOTIDE SEQUENCE</scope>
    <source>
        <strain evidence="1">CtHip2</strain>
    </source>
</reference>
<organism evidence="1">
    <name type="scientific">Siphoviridae sp. ctHip2</name>
    <dbReference type="NCBI Taxonomy" id="2827830"/>
    <lineage>
        <taxon>Viruses</taxon>
        <taxon>Duplodnaviria</taxon>
        <taxon>Heunggongvirae</taxon>
        <taxon>Uroviricota</taxon>
        <taxon>Caudoviricetes</taxon>
    </lineage>
</organism>
<sequence length="29" mass="3542">MPSLYILYITTYSKNFLITKQTPNLFFHF</sequence>